<dbReference type="InterPro" id="IPR059181">
    <property type="entry name" value="RWDD2A-B_C"/>
</dbReference>
<accession>A0A136IS72</accession>
<dbReference type="Proteomes" id="UP000070501">
    <property type="component" value="Unassembled WGS sequence"/>
</dbReference>
<dbReference type="InterPro" id="IPR016135">
    <property type="entry name" value="UBQ-conjugating_enzyme/RWD"/>
</dbReference>
<dbReference type="InterPro" id="IPR017359">
    <property type="entry name" value="Phi-like"/>
</dbReference>
<feature type="region of interest" description="Disordered" evidence="1">
    <location>
        <begin position="286"/>
        <end position="308"/>
    </location>
</feature>
<name>A0A136IS72_9PEZI</name>
<dbReference type="Pfam" id="PF06544">
    <property type="entry name" value="Prp3_C"/>
    <property type="match status" value="1"/>
</dbReference>
<dbReference type="PANTHER" id="PTHR15955:SF10">
    <property type="entry name" value="DUF1115 DOMAIN PROTEIN (AFU_ORTHOLOGUE AFUA_5G14750)"/>
    <property type="match status" value="1"/>
</dbReference>
<feature type="region of interest" description="Disordered" evidence="1">
    <location>
        <begin position="175"/>
        <end position="208"/>
    </location>
</feature>
<proteinExistence type="predicted"/>
<organism evidence="3 4">
    <name type="scientific">Microdochium bolleyi</name>
    <dbReference type="NCBI Taxonomy" id="196109"/>
    <lineage>
        <taxon>Eukaryota</taxon>
        <taxon>Fungi</taxon>
        <taxon>Dikarya</taxon>
        <taxon>Ascomycota</taxon>
        <taxon>Pezizomycotina</taxon>
        <taxon>Sordariomycetes</taxon>
        <taxon>Xylariomycetidae</taxon>
        <taxon>Xylariales</taxon>
        <taxon>Microdochiaceae</taxon>
        <taxon>Microdochium</taxon>
    </lineage>
</organism>
<feature type="compositionally biased region" description="Polar residues" evidence="1">
    <location>
        <begin position="196"/>
        <end position="208"/>
    </location>
</feature>
<dbReference type="OrthoDB" id="432412at2759"/>
<dbReference type="PANTHER" id="PTHR15955">
    <property type="entry name" value="RWD DOMAIN CONTAINING PROTEIN 2"/>
    <property type="match status" value="1"/>
</dbReference>
<dbReference type="Gene3D" id="3.10.110.10">
    <property type="entry name" value="Ubiquitin Conjugating Enzyme"/>
    <property type="match status" value="1"/>
</dbReference>
<feature type="region of interest" description="Disordered" evidence="1">
    <location>
        <begin position="109"/>
        <end position="147"/>
    </location>
</feature>
<dbReference type="STRING" id="196109.A0A136IS72"/>
<reference evidence="4" key="1">
    <citation type="submission" date="2016-02" db="EMBL/GenBank/DDBJ databases">
        <title>Draft genome sequence of Microdochium bolleyi, a fungal endophyte of beachgrass.</title>
        <authorList>
            <consortium name="DOE Joint Genome Institute"/>
            <person name="David A.S."/>
            <person name="May G."/>
            <person name="Haridas S."/>
            <person name="Lim J."/>
            <person name="Wang M."/>
            <person name="Labutti K."/>
            <person name="Lipzen A."/>
            <person name="Barry K."/>
            <person name="Grigoriev I.V."/>
        </authorList>
    </citation>
    <scope>NUCLEOTIDE SEQUENCE [LARGE SCALE GENOMIC DNA]</scope>
    <source>
        <strain evidence="4">J235TASD1</strain>
    </source>
</reference>
<evidence type="ECO:0000259" key="2">
    <source>
        <dbReference type="Pfam" id="PF06544"/>
    </source>
</evidence>
<feature type="domain" description="Small nuclear ribonucleoprotein Prp3 C-terminal" evidence="2">
    <location>
        <begin position="218"/>
        <end position="292"/>
    </location>
</feature>
<sequence length="359" mass="38328">MAGSDFSSSGWAMLPPELLEMQLGQIDLLMAMYPSPEELVVSDDTRAVIERARQVCEEGGMEGAQIPATLEVFLDIRLELVPADEAAAAADSPAAGETVEVEVAIPLGYDQGTAAPPSGEPPRIRTRMRQPPWASRAEAARVNDETPQDEDVLGIIEYIREAATRAYTQSLASSATSGLTSGSGGSGDGSASTSSQEIGSSRSYSPTTKDAEPLVRVWFYFPSISTRAKRDDLVRNAPAYGLTGFLLAGKPGLLCLEGGSRAVDEYMRFIKTESWGDIPAHHKKVSERYREESSGGGGGDTEKGSGGKAVTRVFGDMVEITDTVGGERRGERANRGDMKAIEAWLTERGLGEAFTKVLI</sequence>
<evidence type="ECO:0000256" key="1">
    <source>
        <dbReference type="SAM" id="MobiDB-lite"/>
    </source>
</evidence>
<evidence type="ECO:0000313" key="4">
    <source>
        <dbReference type="Proteomes" id="UP000070501"/>
    </source>
</evidence>
<protein>
    <recommendedName>
        <fullName evidence="2">Small nuclear ribonucleoprotein Prp3 C-terminal domain-containing protein</fullName>
    </recommendedName>
</protein>
<dbReference type="EMBL" id="KQ964261">
    <property type="protein sequence ID" value="KXJ87745.1"/>
    <property type="molecule type" value="Genomic_DNA"/>
</dbReference>
<gene>
    <name evidence="3" type="ORF">Micbo1qcDRAFT_207936</name>
</gene>
<dbReference type="InterPro" id="IPR010541">
    <property type="entry name" value="Prp3_C"/>
</dbReference>
<dbReference type="InParanoid" id="A0A136IS72"/>
<dbReference type="SUPFAM" id="SSF54495">
    <property type="entry name" value="UBC-like"/>
    <property type="match status" value="1"/>
</dbReference>
<dbReference type="AlphaFoldDB" id="A0A136IS72"/>
<keyword evidence="4" id="KW-1185">Reference proteome</keyword>
<evidence type="ECO:0000313" key="3">
    <source>
        <dbReference type="EMBL" id="KXJ87745.1"/>
    </source>
</evidence>
<dbReference type="CDD" id="cd24163">
    <property type="entry name" value="RWDD2_C"/>
    <property type="match status" value="1"/>
</dbReference>